<dbReference type="SUPFAM" id="SSF103359">
    <property type="entry name" value="Suppressor of Fused, N-terminal domain"/>
    <property type="match status" value="1"/>
</dbReference>
<dbReference type="STRING" id="1908205.BKG60_10950"/>
<dbReference type="Pfam" id="PF05076">
    <property type="entry name" value="SUFU"/>
    <property type="match status" value="1"/>
</dbReference>
<name>A0A1Q9WCP6_9MYCO</name>
<accession>A0A1Q9WCP6</accession>
<organism evidence="2 3">
    <name type="scientific">Mycobacterium syngnathidarum</name>
    <dbReference type="NCBI Taxonomy" id="1908205"/>
    <lineage>
        <taxon>Bacteria</taxon>
        <taxon>Bacillati</taxon>
        <taxon>Actinomycetota</taxon>
        <taxon>Actinomycetes</taxon>
        <taxon>Mycobacteriales</taxon>
        <taxon>Mycobacteriaceae</taxon>
        <taxon>Mycobacterium</taxon>
    </lineage>
</organism>
<dbReference type="InterPro" id="IPR020941">
    <property type="entry name" value="SUFU-like_domain"/>
</dbReference>
<gene>
    <name evidence="2" type="ORF">BKG61_03235</name>
</gene>
<evidence type="ECO:0000313" key="2">
    <source>
        <dbReference type="EMBL" id="OHU07548.1"/>
    </source>
</evidence>
<accession>A0A1S1KQI5</accession>
<dbReference type="Proteomes" id="UP000179636">
    <property type="component" value="Unassembled WGS sequence"/>
</dbReference>
<dbReference type="EMBL" id="MLHV01000002">
    <property type="protein sequence ID" value="OHU07548.1"/>
    <property type="molecule type" value="Genomic_DNA"/>
</dbReference>
<sequence>MFGEDPQLAQIDTGFGPLRFVQLVGATADTLAAAQSQGDGVQGTLQMLESMAESNPLLVTDIRRGVHLK</sequence>
<keyword evidence="3" id="KW-1185">Reference proteome</keyword>
<dbReference type="AlphaFoldDB" id="A0A1Q9WCP6"/>
<dbReference type="InterPro" id="IPR037181">
    <property type="entry name" value="SUFU_N"/>
</dbReference>
<reference evidence="2 3" key="1">
    <citation type="submission" date="2016-10" db="EMBL/GenBank/DDBJ databases">
        <title>Evaluation of Human, Animal and Environmental Mycobacterium chelonae Isolates by Core Genome Phylogenomic Analysis, Targeted Gene Comparison, and Anti-microbial Susceptibility Patterns: A Tale of Mistaken Identities.</title>
        <authorList>
            <person name="Fogelson S.B."/>
            <person name="Camus A.C."/>
            <person name="Lorenz W."/>
            <person name="Vasireddy R."/>
            <person name="Vasireddy S."/>
            <person name="Smith T."/>
            <person name="Brown-Elliott B.A."/>
            <person name="Wallace R.J.Jr."/>
            <person name="Hasan N.A."/>
            <person name="Reischl U."/>
            <person name="Sanchez S."/>
        </authorList>
    </citation>
    <scope>NUCLEOTIDE SEQUENCE [LARGE SCALE GENOMIC DNA]</scope>
    <source>
        <strain evidence="2 3">24999</strain>
    </source>
</reference>
<feature type="domain" description="Suppressor of fused-like" evidence="1">
    <location>
        <begin position="1"/>
        <end position="64"/>
    </location>
</feature>
<dbReference type="OrthoDB" id="9812349at2"/>
<proteinExistence type="predicted"/>
<protein>
    <recommendedName>
        <fullName evidence="1">Suppressor of fused-like domain-containing protein</fullName>
    </recommendedName>
</protein>
<evidence type="ECO:0000313" key="3">
    <source>
        <dbReference type="Proteomes" id="UP000179636"/>
    </source>
</evidence>
<comment type="caution">
    <text evidence="2">The sequence shown here is derived from an EMBL/GenBank/DDBJ whole genome shotgun (WGS) entry which is preliminary data.</text>
</comment>
<evidence type="ECO:0000259" key="1">
    <source>
        <dbReference type="Pfam" id="PF05076"/>
    </source>
</evidence>